<evidence type="ECO:0000313" key="7">
    <source>
        <dbReference type="Proteomes" id="UP001059480"/>
    </source>
</evidence>
<keyword evidence="3" id="KW-0808">Transferase</keyword>
<dbReference type="Gene3D" id="3.40.50.150">
    <property type="entry name" value="Vaccinia Virus protein VP39"/>
    <property type="match status" value="1"/>
</dbReference>
<organism evidence="6 7">
    <name type="scientific">Granulicatella seriolae</name>
    <dbReference type="NCBI Taxonomy" id="2967226"/>
    <lineage>
        <taxon>Bacteria</taxon>
        <taxon>Bacillati</taxon>
        <taxon>Bacillota</taxon>
        <taxon>Bacilli</taxon>
        <taxon>Lactobacillales</taxon>
        <taxon>Carnobacteriaceae</taxon>
        <taxon>Granulicatella</taxon>
    </lineage>
</organism>
<proteinExistence type="inferred from homology"/>
<keyword evidence="4" id="KW-0680">Restriction system</keyword>
<dbReference type="Pfam" id="PF01555">
    <property type="entry name" value="N6_N4_Mtase"/>
    <property type="match status" value="1"/>
</dbReference>
<keyword evidence="7" id="KW-1185">Reference proteome</keyword>
<comment type="similarity">
    <text evidence="1">Belongs to the N(4)/N(6)-methyltransferase family.</text>
</comment>
<evidence type="ECO:0000256" key="4">
    <source>
        <dbReference type="ARBA" id="ARBA00022747"/>
    </source>
</evidence>
<dbReference type="EMBL" id="JANHNZ010000002">
    <property type="protein sequence ID" value="MCQ9209404.1"/>
    <property type="molecule type" value="Genomic_DNA"/>
</dbReference>
<dbReference type="PROSITE" id="PS00092">
    <property type="entry name" value="N6_MTASE"/>
    <property type="match status" value="1"/>
</dbReference>
<evidence type="ECO:0000256" key="1">
    <source>
        <dbReference type="ARBA" id="ARBA00006594"/>
    </source>
</evidence>
<sequence>MANKLELTWYGKEDKISVEPRLLIENKELSNTEHDENTENILIHGDNLLALKALEKKYAGQVKCIYIDPPFNTGKAFEHYDDNLEHSIWLNLMHTRFKLLHKLLSNEGVIFVNLDDSEAAYCKVLMDEIFGRSNYLNEIIVSTNESFGFKSTSDMIFKQANHILFYAKNRSEFEIDKASLLIEREYDTQYKWVFFNTEAEESDWYWENINTVVARENGFESSKAAKKELHDSFDIMVANYAIENAERVFRTASVSGGALLKRKETIAISKGLKNKIVRHPDDDMDYMFIGGERVIYYRERLSELDGQLLPAKLVTDIWLDISVEGLASEGGVSFPKGKKPEKLLRRCIEMSTKPGDIVLDSFLGSGTTAAVAHKMNRRWIGVEMGNQAYTHSKIRLDSIIAGAERSGITKSVDWQGGGGYRFYELAPTLINTDAFGEPIINKDYSAEMLASAVALHEGFEFYPSEEYFWKQSRGNEKSFLFVTTRHIDVNFLAGIHESMEDGEFLIIACKSYDQKAEYQFSNIKIKKIPQMLLEKCEFGKDDYNLNIVNPPVYEDDEEDECDE</sequence>
<evidence type="ECO:0000256" key="2">
    <source>
        <dbReference type="ARBA" id="ARBA00022603"/>
    </source>
</evidence>
<reference evidence="6" key="3">
    <citation type="journal article" date="2023" name="Microbiol. Resour. Announc.">
        <title>Draft Genome Sequence of Granulicatella sp. Strain S8, Isolated from a Marine Fish, Seriola quinqueradiata.</title>
        <authorList>
            <person name="Lee M."/>
            <person name="Farooq A."/>
            <person name="Jeong J.B."/>
            <person name="Jung M.Y."/>
        </authorList>
    </citation>
    <scope>NUCLEOTIDE SEQUENCE</scope>
    <source>
        <strain evidence="6">S8</strain>
    </source>
</reference>
<dbReference type="RefSeq" id="WP_256944521.1">
    <property type="nucleotide sequence ID" value="NZ_JANHNZ010000002.1"/>
</dbReference>
<dbReference type="InterPro" id="IPR029063">
    <property type="entry name" value="SAM-dependent_MTases_sf"/>
</dbReference>
<dbReference type="PRINTS" id="PR00508">
    <property type="entry name" value="S21N4MTFRASE"/>
</dbReference>
<evidence type="ECO:0000259" key="5">
    <source>
        <dbReference type="Pfam" id="PF01555"/>
    </source>
</evidence>
<reference evidence="6" key="2">
    <citation type="journal article" date="2023" name="Curr. Microbiol.">
        <title>Granulicatella seriolae sp. nov., a Novel Facultative Anaerobe Isolated from Yellowtail Marine Fish.</title>
        <authorList>
            <person name="Lee M."/>
            <person name="Choi Y.J."/>
            <person name="Farooq A."/>
            <person name="Jeong J.B."/>
            <person name="Jung M.Y."/>
        </authorList>
    </citation>
    <scope>NUCLEOTIDE SEQUENCE</scope>
    <source>
        <strain evidence="6">S8</strain>
    </source>
</reference>
<dbReference type="InterPro" id="IPR002941">
    <property type="entry name" value="DNA_methylase_N4/N6"/>
</dbReference>
<keyword evidence="2" id="KW-0489">Methyltransferase</keyword>
<evidence type="ECO:0000313" key="6">
    <source>
        <dbReference type="EMBL" id="MCQ9209404.1"/>
    </source>
</evidence>
<dbReference type="Proteomes" id="UP001059480">
    <property type="component" value="Unassembled WGS sequence"/>
</dbReference>
<dbReference type="InterPro" id="IPR002052">
    <property type="entry name" value="DNA_methylase_N6_adenine_CS"/>
</dbReference>
<accession>A0ABT1WMB8</accession>
<protein>
    <submittedName>
        <fullName evidence="6">Site-specific DNA-methyltransferase</fullName>
    </submittedName>
</protein>
<gene>
    <name evidence="6" type="ORF">NPA36_02465</name>
</gene>
<dbReference type="InterPro" id="IPR001091">
    <property type="entry name" value="RM_Methyltransferase"/>
</dbReference>
<evidence type="ECO:0000256" key="3">
    <source>
        <dbReference type="ARBA" id="ARBA00022679"/>
    </source>
</evidence>
<comment type="caution">
    <text evidence="6">The sequence shown here is derived from an EMBL/GenBank/DDBJ whole genome shotgun (WGS) entry which is preliminary data.</text>
</comment>
<reference evidence="6" key="1">
    <citation type="submission" date="2022-07" db="EMBL/GenBank/DDBJ databases">
        <authorList>
            <person name="Jung M.-Y."/>
            <person name="Lee M."/>
        </authorList>
    </citation>
    <scope>NUCLEOTIDE SEQUENCE</scope>
    <source>
        <strain evidence="6">S8</strain>
    </source>
</reference>
<name>A0ABT1WMB8_9LACT</name>
<feature type="domain" description="DNA methylase N-4/N-6" evidence="5">
    <location>
        <begin position="62"/>
        <end position="390"/>
    </location>
</feature>
<dbReference type="SUPFAM" id="SSF53335">
    <property type="entry name" value="S-adenosyl-L-methionine-dependent methyltransferases"/>
    <property type="match status" value="1"/>
</dbReference>